<dbReference type="PANTHER" id="PTHR30055:SF226">
    <property type="entry name" value="HTH-TYPE TRANSCRIPTIONAL REGULATOR PKSA"/>
    <property type="match status" value="1"/>
</dbReference>
<feature type="DNA-binding region" description="H-T-H motif" evidence="2">
    <location>
        <begin position="30"/>
        <end position="49"/>
    </location>
</feature>
<dbReference type="InterPro" id="IPR050109">
    <property type="entry name" value="HTH-type_TetR-like_transc_reg"/>
</dbReference>
<keyword evidence="1 2" id="KW-0238">DNA-binding</keyword>
<dbReference type="PRINTS" id="PR00455">
    <property type="entry name" value="HTHTETR"/>
</dbReference>
<evidence type="ECO:0000313" key="4">
    <source>
        <dbReference type="EMBL" id="MBD0384224.1"/>
    </source>
</evidence>
<dbReference type="GO" id="GO:0003700">
    <property type="term" value="F:DNA-binding transcription factor activity"/>
    <property type="evidence" value="ECO:0007669"/>
    <property type="project" value="TreeGrafter"/>
</dbReference>
<dbReference type="GO" id="GO:0000976">
    <property type="term" value="F:transcription cis-regulatory region binding"/>
    <property type="evidence" value="ECO:0007669"/>
    <property type="project" value="TreeGrafter"/>
</dbReference>
<evidence type="ECO:0000256" key="2">
    <source>
        <dbReference type="PROSITE-ProRule" id="PRU00335"/>
    </source>
</evidence>
<dbReference type="InterPro" id="IPR001647">
    <property type="entry name" value="HTH_TetR"/>
</dbReference>
<dbReference type="PANTHER" id="PTHR30055">
    <property type="entry name" value="HTH-TYPE TRANSCRIPTIONAL REGULATOR RUTR"/>
    <property type="match status" value="1"/>
</dbReference>
<proteinExistence type="predicted"/>
<accession>A0A926KY16</accession>
<name>A0A926KY16_9BACL</name>
<comment type="caution">
    <text evidence="4">The sequence shown here is derived from an EMBL/GenBank/DDBJ whole genome shotgun (WGS) entry which is preliminary data.</text>
</comment>
<organism evidence="4 5">
    <name type="scientific">Paenibacillus sedimenti</name>
    <dbReference type="NCBI Taxonomy" id="2770274"/>
    <lineage>
        <taxon>Bacteria</taxon>
        <taxon>Bacillati</taxon>
        <taxon>Bacillota</taxon>
        <taxon>Bacilli</taxon>
        <taxon>Bacillales</taxon>
        <taxon>Paenibacillaceae</taxon>
        <taxon>Paenibacillus</taxon>
    </lineage>
</organism>
<gene>
    <name evidence="4" type="ORF">ICC18_29680</name>
</gene>
<evidence type="ECO:0000256" key="1">
    <source>
        <dbReference type="ARBA" id="ARBA00023125"/>
    </source>
</evidence>
<evidence type="ECO:0000259" key="3">
    <source>
        <dbReference type="PROSITE" id="PS50977"/>
    </source>
</evidence>
<dbReference type="Pfam" id="PF00440">
    <property type="entry name" value="TetR_N"/>
    <property type="match status" value="1"/>
</dbReference>
<dbReference type="Gene3D" id="1.10.357.10">
    <property type="entry name" value="Tetracycline Repressor, domain 2"/>
    <property type="match status" value="1"/>
</dbReference>
<reference evidence="4" key="1">
    <citation type="submission" date="2020-09" db="EMBL/GenBank/DDBJ databases">
        <title>Draft Genome Sequence of Paenibacillus sp. WST5.</title>
        <authorList>
            <person name="Bao Z."/>
        </authorList>
    </citation>
    <scope>NUCLEOTIDE SEQUENCE</scope>
    <source>
        <strain evidence="4">WST5</strain>
    </source>
</reference>
<dbReference type="RefSeq" id="WP_188178004.1">
    <property type="nucleotide sequence ID" value="NZ_JACVVD010000017.1"/>
</dbReference>
<evidence type="ECO:0000313" key="5">
    <source>
        <dbReference type="Proteomes" id="UP000650466"/>
    </source>
</evidence>
<dbReference type="Proteomes" id="UP000650466">
    <property type="component" value="Unassembled WGS sequence"/>
</dbReference>
<protein>
    <submittedName>
        <fullName evidence="4">TetR/AcrR family transcriptional regulator</fullName>
    </submittedName>
</protein>
<dbReference type="InterPro" id="IPR009057">
    <property type="entry name" value="Homeodomain-like_sf"/>
</dbReference>
<keyword evidence="5" id="KW-1185">Reference proteome</keyword>
<dbReference type="EMBL" id="JACVVD010000017">
    <property type="protein sequence ID" value="MBD0384224.1"/>
    <property type="molecule type" value="Genomic_DNA"/>
</dbReference>
<feature type="domain" description="HTH tetR-type" evidence="3">
    <location>
        <begin position="7"/>
        <end position="67"/>
    </location>
</feature>
<sequence>METSDTLNNRDKLLLAAIDLMAEKGYKGVSTKEIAAAAGVSEMTLFRNFGSKLNLLEAAVDRYHYSGEMQMIFNEKIVWDLRTDLLLIGQAYHEIMNRNRKMILIVLKDHELSGLRDKSQKHPRQLQEMLTNYFKTMQQQSKLIPTNAEAQAITFMWMNYGAFMSKLLSGESITSVTMQEFMESSIELFARALTP</sequence>
<dbReference type="SUPFAM" id="SSF46689">
    <property type="entry name" value="Homeodomain-like"/>
    <property type="match status" value="1"/>
</dbReference>
<dbReference type="PROSITE" id="PS50977">
    <property type="entry name" value="HTH_TETR_2"/>
    <property type="match status" value="1"/>
</dbReference>
<dbReference type="AlphaFoldDB" id="A0A926KY16"/>